<accession>A0A5J4XBF0</accession>
<sequence length="203" mass="22975">MNSGVKPKATELQSVRIGIGKKREKHIFGRMFLLGQSKNTIALVQQFGELRIVKNGYQVHEFLNSNEQIPNDADNGYNQNQNSDTESNSDQEVIYHDERKRNIAQQTHSVFNGSQKRQNIVSIYLLQEGKIATSLFKINDTYVPFAIRGIPKDYCIGVGGLDLNTQYTLLSCTQFASHSAIGRQIADFSNSPQGFKQQFKEKR</sequence>
<dbReference type="AlphaFoldDB" id="A0A5J4XBF0"/>
<reference evidence="2 3" key="1">
    <citation type="submission" date="2019-03" db="EMBL/GenBank/DDBJ databases">
        <title>Single cell metagenomics reveals metabolic interactions within the superorganism composed of flagellate Streblomastix strix and complex community of Bacteroidetes bacteria on its surface.</title>
        <authorList>
            <person name="Treitli S.C."/>
            <person name="Kolisko M."/>
            <person name="Husnik F."/>
            <person name="Keeling P."/>
            <person name="Hampl V."/>
        </authorList>
    </citation>
    <scope>NUCLEOTIDE SEQUENCE [LARGE SCALE GENOMIC DNA]</scope>
    <source>
        <strain evidence="2">ST1C</strain>
    </source>
</reference>
<feature type="compositionally biased region" description="Polar residues" evidence="1">
    <location>
        <begin position="76"/>
        <end position="89"/>
    </location>
</feature>
<evidence type="ECO:0000313" key="2">
    <source>
        <dbReference type="EMBL" id="KAA6404136.1"/>
    </source>
</evidence>
<protein>
    <submittedName>
        <fullName evidence="2">Uncharacterized protein</fullName>
    </submittedName>
</protein>
<gene>
    <name evidence="2" type="ORF">EZS28_000339</name>
</gene>
<evidence type="ECO:0000256" key="1">
    <source>
        <dbReference type="SAM" id="MobiDB-lite"/>
    </source>
</evidence>
<comment type="caution">
    <text evidence="2">The sequence shown here is derived from an EMBL/GenBank/DDBJ whole genome shotgun (WGS) entry which is preliminary data.</text>
</comment>
<name>A0A5J4XBF0_9EUKA</name>
<dbReference type="Proteomes" id="UP000324800">
    <property type="component" value="Unassembled WGS sequence"/>
</dbReference>
<dbReference type="EMBL" id="SNRW01000026">
    <property type="protein sequence ID" value="KAA6404136.1"/>
    <property type="molecule type" value="Genomic_DNA"/>
</dbReference>
<organism evidence="2 3">
    <name type="scientific">Streblomastix strix</name>
    <dbReference type="NCBI Taxonomy" id="222440"/>
    <lineage>
        <taxon>Eukaryota</taxon>
        <taxon>Metamonada</taxon>
        <taxon>Preaxostyla</taxon>
        <taxon>Oxymonadida</taxon>
        <taxon>Streblomastigidae</taxon>
        <taxon>Streblomastix</taxon>
    </lineage>
</organism>
<proteinExistence type="predicted"/>
<evidence type="ECO:0000313" key="3">
    <source>
        <dbReference type="Proteomes" id="UP000324800"/>
    </source>
</evidence>
<feature type="region of interest" description="Disordered" evidence="1">
    <location>
        <begin position="67"/>
        <end position="89"/>
    </location>
</feature>